<feature type="region of interest" description="Disordered" evidence="1">
    <location>
        <begin position="226"/>
        <end position="279"/>
    </location>
</feature>
<evidence type="ECO:0008006" key="4">
    <source>
        <dbReference type="Google" id="ProtNLM"/>
    </source>
</evidence>
<feature type="region of interest" description="Disordered" evidence="1">
    <location>
        <begin position="50"/>
        <end position="117"/>
    </location>
</feature>
<feature type="compositionally biased region" description="Low complexity" evidence="1">
    <location>
        <begin position="174"/>
        <end position="184"/>
    </location>
</feature>
<name>A0AAW0BZQ0_9AGAR</name>
<dbReference type="Proteomes" id="UP001362999">
    <property type="component" value="Unassembled WGS sequence"/>
</dbReference>
<dbReference type="EMBL" id="JAWWNJ010000024">
    <property type="protein sequence ID" value="KAK7031738.1"/>
    <property type="molecule type" value="Genomic_DNA"/>
</dbReference>
<comment type="caution">
    <text evidence="2">The sequence shown here is derived from an EMBL/GenBank/DDBJ whole genome shotgun (WGS) entry which is preliminary data.</text>
</comment>
<feature type="compositionally biased region" description="Low complexity" evidence="1">
    <location>
        <begin position="251"/>
        <end position="273"/>
    </location>
</feature>
<feature type="compositionally biased region" description="Basic residues" evidence="1">
    <location>
        <begin position="239"/>
        <end position="249"/>
    </location>
</feature>
<evidence type="ECO:0000313" key="3">
    <source>
        <dbReference type="Proteomes" id="UP001362999"/>
    </source>
</evidence>
<proteinExistence type="predicted"/>
<sequence length="340" mass="36038">MYPVHIALAASTSRSSSDIEGGLVVDKTRPNALLSPTNNGIRVIQLVEMPAPPRRSPPSSASASTMSSSGYSSSSSSSMDVDAEELDEDLDEDCDSYCSSAAEEEDDEEEAFAREAEESKMRRIVNWRNDIDCSSTLHHSLSTSPITPRPQLVPPPLSLSPTTPTRNSSRKRSASASSSFSGFSLPCSKRSRTSSVYCTAGPSESSRVVDTLPTEFTPQAARHVPAPLFLAPPSPTNLARRHTSPRHQRNLSSPSAHLAAPPASLSAPALVSPTTPTPDLHRALSMTSSASPREAVCSACDRAFTSVRAFRVHALRDSDADASAACEAAVAYAQEAGRSP</sequence>
<feature type="compositionally biased region" description="Low complexity" evidence="1">
    <location>
        <begin position="57"/>
        <end position="80"/>
    </location>
</feature>
<gene>
    <name evidence="2" type="ORF">R3P38DRAFT_827146</name>
</gene>
<organism evidence="2 3">
    <name type="scientific">Favolaschia claudopus</name>
    <dbReference type="NCBI Taxonomy" id="2862362"/>
    <lineage>
        <taxon>Eukaryota</taxon>
        <taxon>Fungi</taxon>
        <taxon>Dikarya</taxon>
        <taxon>Basidiomycota</taxon>
        <taxon>Agaricomycotina</taxon>
        <taxon>Agaricomycetes</taxon>
        <taxon>Agaricomycetidae</taxon>
        <taxon>Agaricales</taxon>
        <taxon>Marasmiineae</taxon>
        <taxon>Mycenaceae</taxon>
        <taxon>Favolaschia</taxon>
    </lineage>
</organism>
<feature type="region of interest" description="Disordered" evidence="1">
    <location>
        <begin position="138"/>
        <end position="210"/>
    </location>
</feature>
<evidence type="ECO:0000256" key="1">
    <source>
        <dbReference type="SAM" id="MobiDB-lite"/>
    </source>
</evidence>
<feature type="compositionally biased region" description="Pro residues" evidence="1">
    <location>
        <begin position="147"/>
        <end position="158"/>
    </location>
</feature>
<feature type="compositionally biased region" description="Polar residues" evidence="1">
    <location>
        <begin position="193"/>
        <end position="208"/>
    </location>
</feature>
<accession>A0AAW0BZQ0</accession>
<evidence type="ECO:0000313" key="2">
    <source>
        <dbReference type="EMBL" id="KAK7031738.1"/>
    </source>
</evidence>
<reference evidence="2 3" key="1">
    <citation type="journal article" date="2024" name="J Genomics">
        <title>Draft genome sequencing and assembly of Favolaschia claudopus CIRM-BRFM 2984 isolated from oak limbs.</title>
        <authorList>
            <person name="Navarro D."/>
            <person name="Drula E."/>
            <person name="Chaduli D."/>
            <person name="Cazenave R."/>
            <person name="Ahrendt S."/>
            <person name="Wang J."/>
            <person name="Lipzen A."/>
            <person name="Daum C."/>
            <person name="Barry K."/>
            <person name="Grigoriev I.V."/>
            <person name="Favel A."/>
            <person name="Rosso M.N."/>
            <person name="Martin F."/>
        </authorList>
    </citation>
    <scope>NUCLEOTIDE SEQUENCE [LARGE SCALE GENOMIC DNA]</scope>
    <source>
        <strain evidence="2 3">CIRM-BRFM 2984</strain>
    </source>
</reference>
<dbReference type="AlphaFoldDB" id="A0AAW0BZQ0"/>
<protein>
    <recommendedName>
        <fullName evidence="4">C2H2-type domain-containing protein</fullName>
    </recommendedName>
</protein>
<feature type="compositionally biased region" description="Acidic residues" evidence="1">
    <location>
        <begin position="81"/>
        <end position="95"/>
    </location>
</feature>
<keyword evidence="3" id="KW-1185">Reference proteome</keyword>